<gene>
    <name evidence="1" type="ORF">ASPCADRAFT_207782</name>
</gene>
<reference evidence="2" key="1">
    <citation type="journal article" date="2017" name="Genome Biol.">
        <title>Comparative genomics reveals high biological diversity and specific adaptations in the industrially and medically important fungal genus Aspergillus.</title>
        <authorList>
            <person name="de Vries R.P."/>
            <person name="Riley R."/>
            <person name="Wiebenga A."/>
            <person name="Aguilar-Osorio G."/>
            <person name="Amillis S."/>
            <person name="Uchima C.A."/>
            <person name="Anderluh G."/>
            <person name="Asadollahi M."/>
            <person name="Askin M."/>
            <person name="Barry K."/>
            <person name="Battaglia E."/>
            <person name="Bayram O."/>
            <person name="Benocci T."/>
            <person name="Braus-Stromeyer S.A."/>
            <person name="Caldana C."/>
            <person name="Canovas D."/>
            <person name="Cerqueira G.C."/>
            <person name="Chen F."/>
            <person name="Chen W."/>
            <person name="Choi C."/>
            <person name="Clum A."/>
            <person name="Dos Santos R.A."/>
            <person name="Damasio A.R."/>
            <person name="Diallinas G."/>
            <person name="Emri T."/>
            <person name="Fekete E."/>
            <person name="Flipphi M."/>
            <person name="Freyberg S."/>
            <person name="Gallo A."/>
            <person name="Gournas C."/>
            <person name="Habgood R."/>
            <person name="Hainaut M."/>
            <person name="Harispe M.L."/>
            <person name="Henrissat B."/>
            <person name="Hilden K.S."/>
            <person name="Hope R."/>
            <person name="Hossain A."/>
            <person name="Karabika E."/>
            <person name="Karaffa L."/>
            <person name="Karanyi Z."/>
            <person name="Krasevec N."/>
            <person name="Kuo A."/>
            <person name="Kusch H."/>
            <person name="LaButti K."/>
            <person name="Lagendijk E.L."/>
            <person name="Lapidus A."/>
            <person name="Levasseur A."/>
            <person name="Lindquist E."/>
            <person name="Lipzen A."/>
            <person name="Logrieco A.F."/>
            <person name="MacCabe A."/>
            <person name="Maekelae M.R."/>
            <person name="Malavazi I."/>
            <person name="Melin P."/>
            <person name="Meyer V."/>
            <person name="Mielnichuk N."/>
            <person name="Miskei M."/>
            <person name="Molnar A.P."/>
            <person name="Mule G."/>
            <person name="Ngan C.Y."/>
            <person name="Orejas M."/>
            <person name="Orosz E."/>
            <person name="Ouedraogo J.P."/>
            <person name="Overkamp K.M."/>
            <person name="Park H.-S."/>
            <person name="Perrone G."/>
            <person name="Piumi F."/>
            <person name="Punt P.J."/>
            <person name="Ram A.F."/>
            <person name="Ramon A."/>
            <person name="Rauscher S."/>
            <person name="Record E."/>
            <person name="Riano-Pachon D.M."/>
            <person name="Robert V."/>
            <person name="Roehrig J."/>
            <person name="Ruller R."/>
            <person name="Salamov A."/>
            <person name="Salih N.S."/>
            <person name="Samson R.A."/>
            <person name="Sandor E."/>
            <person name="Sanguinetti M."/>
            <person name="Schuetze T."/>
            <person name="Sepcic K."/>
            <person name="Shelest E."/>
            <person name="Sherlock G."/>
            <person name="Sophianopoulou V."/>
            <person name="Squina F.M."/>
            <person name="Sun H."/>
            <person name="Susca A."/>
            <person name="Todd R.B."/>
            <person name="Tsang A."/>
            <person name="Unkles S.E."/>
            <person name="van de Wiele N."/>
            <person name="van Rossen-Uffink D."/>
            <person name="Oliveira J.V."/>
            <person name="Vesth T.C."/>
            <person name="Visser J."/>
            <person name="Yu J.-H."/>
            <person name="Zhou M."/>
            <person name="Andersen M.R."/>
            <person name="Archer D.B."/>
            <person name="Baker S.E."/>
            <person name="Benoit I."/>
            <person name="Brakhage A.A."/>
            <person name="Braus G.H."/>
            <person name="Fischer R."/>
            <person name="Frisvad J.C."/>
            <person name="Goldman G.H."/>
            <person name="Houbraken J."/>
            <person name="Oakley B."/>
            <person name="Pocsi I."/>
            <person name="Scazzocchio C."/>
            <person name="Seiboth B."/>
            <person name="vanKuyk P.A."/>
            <person name="Wortman J."/>
            <person name="Dyer P.S."/>
            <person name="Grigoriev I.V."/>
        </authorList>
    </citation>
    <scope>NUCLEOTIDE SEQUENCE [LARGE SCALE GENOMIC DNA]</scope>
    <source>
        <strain evidence="2">ITEM 5010</strain>
    </source>
</reference>
<dbReference type="AlphaFoldDB" id="A0A1R3RLD8"/>
<keyword evidence="2" id="KW-1185">Reference proteome</keyword>
<dbReference type="VEuPathDB" id="FungiDB:ASPCADRAFT_207782"/>
<proteinExistence type="predicted"/>
<organism evidence="1 2">
    <name type="scientific">Aspergillus carbonarius (strain ITEM 5010)</name>
    <dbReference type="NCBI Taxonomy" id="602072"/>
    <lineage>
        <taxon>Eukaryota</taxon>
        <taxon>Fungi</taxon>
        <taxon>Dikarya</taxon>
        <taxon>Ascomycota</taxon>
        <taxon>Pezizomycotina</taxon>
        <taxon>Eurotiomycetes</taxon>
        <taxon>Eurotiomycetidae</taxon>
        <taxon>Eurotiales</taxon>
        <taxon>Aspergillaceae</taxon>
        <taxon>Aspergillus</taxon>
        <taxon>Aspergillus subgen. Circumdati</taxon>
    </lineage>
</organism>
<evidence type="ECO:0000313" key="1">
    <source>
        <dbReference type="EMBL" id="OOF95297.1"/>
    </source>
</evidence>
<sequence>MKSRAKSSYDTVAVASQNWVRIEERLGKDMTEQLKQITTTSTFTKDIVKLINWKPTKESITKRVNRCVYERCASLLRTWPSEIFSGRNVTL</sequence>
<accession>A0A1R3RLD8</accession>
<name>A0A1R3RLD8_ASPC5</name>
<evidence type="ECO:0000313" key="2">
    <source>
        <dbReference type="Proteomes" id="UP000188318"/>
    </source>
</evidence>
<protein>
    <submittedName>
        <fullName evidence="1">Uncharacterized protein</fullName>
    </submittedName>
</protein>
<feature type="non-terminal residue" evidence="1">
    <location>
        <position position="91"/>
    </location>
</feature>
<dbReference type="EMBL" id="KV907500">
    <property type="protein sequence ID" value="OOF95297.1"/>
    <property type="molecule type" value="Genomic_DNA"/>
</dbReference>
<dbReference type="Proteomes" id="UP000188318">
    <property type="component" value="Unassembled WGS sequence"/>
</dbReference>